<keyword evidence="1" id="KW-0533">Nickel</keyword>
<evidence type="ECO:0000256" key="1">
    <source>
        <dbReference type="ARBA" id="ARBA00022596"/>
    </source>
</evidence>
<dbReference type="Pfam" id="PF01969">
    <property type="entry name" value="Ni_insertion"/>
    <property type="match status" value="1"/>
</dbReference>
<dbReference type="Gene3D" id="3.30.70.1380">
    <property type="entry name" value="Transcriptional regulatory protein pf0864 domain like"/>
    <property type="match status" value="1"/>
</dbReference>
<organism evidence="3 4">
    <name type="scientific">Devosia nitrariae</name>
    <dbReference type="NCBI Taxonomy" id="2071872"/>
    <lineage>
        <taxon>Bacteria</taxon>
        <taxon>Pseudomonadati</taxon>
        <taxon>Pseudomonadota</taxon>
        <taxon>Alphaproteobacteria</taxon>
        <taxon>Hyphomicrobiales</taxon>
        <taxon>Devosiaceae</taxon>
        <taxon>Devosia</taxon>
    </lineage>
</organism>
<protein>
    <submittedName>
        <fullName evidence="3">UPF0272 protein</fullName>
    </submittedName>
</protein>
<accession>A0ABQ5W837</accession>
<feature type="region of interest" description="Disordered" evidence="2">
    <location>
        <begin position="326"/>
        <end position="358"/>
    </location>
</feature>
<evidence type="ECO:0000256" key="2">
    <source>
        <dbReference type="SAM" id="MobiDB-lite"/>
    </source>
</evidence>
<dbReference type="EMBL" id="BSNS01000018">
    <property type="protein sequence ID" value="GLQ56166.1"/>
    <property type="molecule type" value="Genomic_DNA"/>
</dbReference>
<evidence type="ECO:0000313" key="4">
    <source>
        <dbReference type="Proteomes" id="UP001156691"/>
    </source>
</evidence>
<name>A0ABQ5W837_9HYPH</name>
<dbReference type="PANTHER" id="PTHR36566">
    <property type="entry name" value="NICKEL INSERTION PROTEIN-RELATED"/>
    <property type="match status" value="1"/>
</dbReference>
<dbReference type="Proteomes" id="UP001156691">
    <property type="component" value="Unassembled WGS sequence"/>
</dbReference>
<gene>
    <name evidence="3" type="ORF">GCM10010862_34250</name>
</gene>
<comment type="caution">
    <text evidence="3">The sequence shown here is derived from an EMBL/GenBank/DDBJ whole genome shotgun (WGS) entry which is preliminary data.</text>
</comment>
<evidence type="ECO:0000313" key="3">
    <source>
        <dbReference type="EMBL" id="GLQ56166.1"/>
    </source>
</evidence>
<dbReference type="PANTHER" id="PTHR36566:SF1">
    <property type="entry name" value="PYRIDINIUM-3,5-BISTHIOCARBOXYLIC ACID MONONUCLEOTIDE NICKEL INSERTION PROTEIN"/>
    <property type="match status" value="1"/>
</dbReference>
<keyword evidence="4" id="KW-1185">Reference proteome</keyword>
<proteinExistence type="predicted"/>
<sequence>MFVAAMIDAFPSLEDRVLADACAAVPPMAGVPVFTTGSSGAIACRRFGLRPSLGAALAGTRLGQAPAQFSELRATIAMLELSDGTAGHAVGILTLLAEAESAIHGVPVDQVHFHELAGWDSLLDVVAAGSIIAALRVARWTVSPLPRGGGLVRTQHGMLPVPAPAATRLLEGFAFRDDAIDGERVTPTGAAILKYIDARSTGRGEGRLTCSGTGAGTRELKGMPNILRALVFDTYEADGDRVTVINFEVDDMTGEEIGTASDLLRTTPGVLDVTVGHMLGKKQRPMTAFQVLATPCSADAIMDACLSLTSTIGLRWHETARRTLSRSLSASGGVRTKSVGRPGGEVTIKAENDDIAGHSLAQRRRNRALAETPGDV</sequence>
<dbReference type="InterPro" id="IPR002822">
    <property type="entry name" value="Ni_insertion"/>
</dbReference>
<reference evidence="4" key="1">
    <citation type="journal article" date="2019" name="Int. J. Syst. Evol. Microbiol.">
        <title>The Global Catalogue of Microorganisms (GCM) 10K type strain sequencing project: providing services to taxonomists for standard genome sequencing and annotation.</title>
        <authorList>
            <consortium name="The Broad Institute Genomics Platform"/>
            <consortium name="The Broad Institute Genome Sequencing Center for Infectious Disease"/>
            <person name="Wu L."/>
            <person name="Ma J."/>
        </authorList>
    </citation>
    <scope>NUCLEOTIDE SEQUENCE [LARGE SCALE GENOMIC DNA]</scope>
    <source>
        <strain evidence="4">NBRC 112416</strain>
    </source>
</reference>